<dbReference type="Proteomes" id="UP000325255">
    <property type="component" value="Unassembled WGS sequence"/>
</dbReference>
<feature type="compositionally biased region" description="Pro residues" evidence="1">
    <location>
        <begin position="316"/>
        <end position="335"/>
    </location>
</feature>
<dbReference type="InterPro" id="IPR009003">
    <property type="entry name" value="Peptidase_S1_PA"/>
</dbReference>
<dbReference type="SUPFAM" id="SSF50494">
    <property type="entry name" value="Trypsin-like serine proteases"/>
    <property type="match status" value="1"/>
</dbReference>
<dbReference type="PANTHER" id="PTHR43019">
    <property type="entry name" value="SERINE ENDOPROTEASE DEGS"/>
    <property type="match status" value="1"/>
</dbReference>
<proteinExistence type="predicted"/>
<keyword evidence="4" id="KW-1185">Reference proteome</keyword>
<evidence type="ECO:0000313" key="3">
    <source>
        <dbReference type="EMBL" id="KAA5609460.1"/>
    </source>
</evidence>
<keyword evidence="2" id="KW-0472">Membrane</keyword>
<evidence type="ECO:0000256" key="2">
    <source>
        <dbReference type="SAM" id="Phobius"/>
    </source>
</evidence>
<name>A0A5M6IMH1_9PROT</name>
<accession>A0A5M6IMH1</accession>
<comment type="caution">
    <text evidence="3">The sequence shown here is derived from an EMBL/GenBank/DDBJ whole genome shotgun (WGS) entry which is preliminary data.</text>
</comment>
<dbReference type="InterPro" id="IPR043504">
    <property type="entry name" value="Peptidase_S1_PA_chymotrypsin"/>
</dbReference>
<feature type="transmembrane region" description="Helical" evidence="2">
    <location>
        <begin position="223"/>
        <end position="248"/>
    </location>
</feature>
<feature type="region of interest" description="Disordered" evidence="1">
    <location>
        <begin position="297"/>
        <end position="361"/>
    </location>
</feature>
<organism evidence="3 4">
    <name type="scientific">Rhodovastum atsumiense</name>
    <dbReference type="NCBI Taxonomy" id="504468"/>
    <lineage>
        <taxon>Bacteria</taxon>
        <taxon>Pseudomonadati</taxon>
        <taxon>Pseudomonadota</taxon>
        <taxon>Alphaproteobacteria</taxon>
        <taxon>Acetobacterales</taxon>
        <taxon>Acetobacteraceae</taxon>
        <taxon>Rhodovastum</taxon>
    </lineage>
</organism>
<dbReference type="AlphaFoldDB" id="A0A5M6IMH1"/>
<feature type="compositionally biased region" description="Low complexity" evidence="1">
    <location>
        <begin position="303"/>
        <end position="315"/>
    </location>
</feature>
<keyword evidence="2" id="KW-0812">Transmembrane</keyword>
<dbReference type="PANTHER" id="PTHR43019:SF23">
    <property type="entry name" value="PROTEASE DO-LIKE 5, CHLOROPLASTIC"/>
    <property type="match status" value="1"/>
</dbReference>
<keyword evidence="2" id="KW-1133">Transmembrane helix</keyword>
<gene>
    <name evidence="3" type="ORF">F1189_24150</name>
</gene>
<evidence type="ECO:0000256" key="1">
    <source>
        <dbReference type="SAM" id="MobiDB-lite"/>
    </source>
</evidence>
<sequence>MATLLVAADEGDRVMAGVRFLLGVDLTDAVLLSLDGPPALLRYADLEALLQARAPIAAGLFAEPTLDAVDGGAPTRVSWYGAAPGAPALFGTLPPDVRLIAEQALRERLAAVAPLLDDPAIAPLLRAALTTLRPGDVMWTGAAPVVVNWGMAPAAVGTSAAALAAHVQDGLAKYMPGERNPWRDAPARAAPPAGAAALVPPFPAAGPGAAAAAPAVTPGRRGVIVAAGTAVALVLLVAALALAAGYAWGWRTLAQGLQEGARAAPGPGPERESEMMRVQESINDGLRQRIAELERTLGGDVCTPGGAVPAGMTPMPAGPLAPPPELQPVPRPPAPQGNTPQGNGTGQNAATGQAPPGGSPAMLADILEDAVVIVVAEAGEHSAMGSGFAIAPTLVVTNRHVIAGATPGHVRVLSRRLGRAVPAEVIAQTPGDEIGQPDFALLRLGEGQLSPLPLATAADRMLDVVAVGFPGFALNLDADVARALRGAPPQPLFTPGFLSAAQEIGGQRILVHTASIDHGSSGGPLADRCGRVVGVNTFGRTDGQTAYRLDYALSAPMLITFLQAHGVRPDVREDTCHPAAAAAAPPR</sequence>
<feature type="compositionally biased region" description="Low complexity" evidence="1">
    <location>
        <begin position="336"/>
        <end position="348"/>
    </location>
</feature>
<reference evidence="3 4" key="1">
    <citation type="submission" date="2019-09" db="EMBL/GenBank/DDBJ databases">
        <title>Genome sequence of Rhodovastum atsumiense, a diverse member of the Acetobacteraceae family of non-sulfur purple photosynthetic bacteria.</title>
        <authorList>
            <person name="Meyer T."/>
            <person name="Kyndt J."/>
        </authorList>
    </citation>
    <scope>NUCLEOTIDE SEQUENCE [LARGE SCALE GENOMIC DNA]</scope>
    <source>
        <strain evidence="3 4">DSM 21279</strain>
    </source>
</reference>
<evidence type="ECO:0000313" key="4">
    <source>
        <dbReference type="Proteomes" id="UP000325255"/>
    </source>
</evidence>
<protein>
    <submittedName>
        <fullName evidence="3">Trypsin-like peptidase domain-containing protein</fullName>
    </submittedName>
</protein>
<dbReference type="Pfam" id="PF13365">
    <property type="entry name" value="Trypsin_2"/>
    <property type="match status" value="1"/>
</dbReference>
<dbReference type="EMBL" id="VWPK01000050">
    <property type="protein sequence ID" value="KAA5609460.1"/>
    <property type="molecule type" value="Genomic_DNA"/>
</dbReference>
<dbReference type="Gene3D" id="2.40.10.10">
    <property type="entry name" value="Trypsin-like serine proteases"/>
    <property type="match status" value="2"/>
</dbReference>
<dbReference type="OrthoDB" id="9766361at2"/>
<dbReference type="RefSeq" id="WP_150043651.1">
    <property type="nucleotide sequence ID" value="NZ_OW485601.1"/>
</dbReference>